<proteinExistence type="predicted"/>
<sequence length="1065" mass="116069">MEMNLHSPVRDNCLPFKILEDTEAEERQRTDGLNELSKEKRVGVLGVILGVMKEPMFVLLLCCVLLLLFIVGVISLTIMQEYRTEHALSSLRSLTTPTTRIICPASSQRASSLLPLPPNINSSLQSSPTLSPLLSRPLRMAEVPSKVIVSGDIAVVRCGDVVSADGVLLVSLCVSVDESILTGESQSVPKTRADVQQGSEWNNRLRTWILPSSSPSATSSNPSHSSNNDEKPEEGKEGLPEPGDAASASCVYAGTTVTRGEGLMIVTHTGTRSHLGEMSKSEGKKKRELTPLERTMRLLVVGMFIVGVLLSASVFIVLVVTRSGFDADTKWTKIVLAAALAALSLLMTLLPEEFPVVHSVFLSLGAWRLSRKPVNILTRDRKMLEWLGCVSVLCLDKTGTLTHNEMQLNTLYAARERSGLDNKSDTRKETREIESINNDGDSEIDGMCEQAENTLARSPLDDIDGSKKHHSKLCLSQEGDESDSEQFGRMCAFGEEKTRGMKGDVNDLLSSAVRACPPNPFDPLDRAIHSAFTRLSDTPTQFEQPSTTSSLTDESSLLSMSDGEWREILAKQFSPVESMLIGQIWVCERTVSSSSESLQQHPAGEMDRKVVVAVKGAMESVCCVCEMSREEKDAALKAVREMGKDGQRVIGIAEREFPLTFGHSFSLSNSELVLPLPSHTPLVDLASHICELNFAIAGHSDSTSPAPVVIPLLTFRGALAFSDPVRPNVGETLDSLRERGVRQILLTGDAVDTAKHVAAQCHIPSQSCRTGAELDKLSDDALSSLLSPSSAQKCSLFARVQPRHKERVVRVLREQGEVVLMTGDGVNDVPALRSAHLGVSFASERATAVARSTAGLLLMDGVESIGKAVSVGCRMRTNMRHAVVFIISVHLPFAILLLVPPLCGWPRFIRPSHLVLNELVIDPACSIVFEMEGHFGKRKHERLDRARVTTKKTLLTRWDWTRAVVLGVQLWTSSSSALSPSSVSSQRTSRLFSPTEAALPPSCPSSPPRRPSIQRASCCVWCLQRFCCVVCIALHFGFSVTQLASLASVSYRRLGLGVRASLWMS</sequence>
<reference evidence="12 13" key="1">
    <citation type="journal article" date="2022" name="bioRxiv">
        <title>Genomics of Preaxostyla Flagellates Illuminates Evolutionary Transitions and the Path Towards Mitochondrial Loss.</title>
        <authorList>
            <person name="Novak L.V.F."/>
            <person name="Treitli S.C."/>
            <person name="Pyrih J."/>
            <person name="Halakuc P."/>
            <person name="Pipaliya S.V."/>
            <person name="Vacek V."/>
            <person name="Brzon O."/>
            <person name="Soukal P."/>
            <person name="Eme L."/>
            <person name="Dacks J.B."/>
            <person name="Karnkowska A."/>
            <person name="Elias M."/>
            <person name="Hampl V."/>
        </authorList>
    </citation>
    <scope>NUCLEOTIDE SEQUENCE [LARGE SCALE GENOMIC DNA]</scope>
    <source>
        <strain evidence="12">NAU3</strain>
        <tissue evidence="12">Gut</tissue>
    </source>
</reference>
<feature type="compositionally biased region" description="Basic and acidic residues" evidence="8">
    <location>
        <begin position="227"/>
        <end position="239"/>
    </location>
</feature>
<dbReference type="InterPro" id="IPR059000">
    <property type="entry name" value="ATPase_P-type_domA"/>
</dbReference>
<dbReference type="Pfam" id="PF00690">
    <property type="entry name" value="Cation_ATPase_N"/>
    <property type="match status" value="1"/>
</dbReference>
<dbReference type="Gene3D" id="3.40.50.1000">
    <property type="entry name" value="HAD superfamily/HAD-like"/>
    <property type="match status" value="2"/>
</dbReference>
<evidence type="ECO:0000256" key="2">
    <source>
        <dbReference type="ARBA" id="ARBA00022692"/>
    </source>
</evidence>
<gene>
    <name evidence="12" type="ORF">BLNAU_21228</name>
</gene>
<feature type="compositionally biased region" description="Low complexity" evidence="8">
    <location>
        <begin position="546"/>
        <end position="555"/>
    </location>
</feature>
<evidence type="ECO:0000256" key="8">
    <source>
        <dbReference type="SAM" id="MobiDB-lite"/>
    </source>
</evidence>
<dbReference type="Gene3D" id="1.20.1110.10">
    <property type="entry name" value="Calcium-transporting ATPase, transmembrane domain"/>
    <property type="match status" value="2"/>
</dbReference>
<dbReference type="SUPFAM" id="SSF81665">
    <property type="entry name" value="Calcium ATPase, transmembrane domain M"/>
    <property type="match status" value="1"/>
</dbReference>
<evidence type="ECO:0000256" key="7">
    <source>
        <dbReference type="ARBA" id="ARBA00023136"/>
    </source>
</evidence>
<dbReference type="Pfam" id="PF00122">
    <property type="entry name" value="E1-E2_ATPase"/>
    <property type="match status" value="1"/>
</dbReference>
<keyword evidence="5" id="KW-1278">Translocase</keyword>
<evidence type="ECO:0000256" key="4">
    <source>
        <dbReference type="ARBA" id="ARBA00022840"/>
    </source>
</evidence>
<feature type="domain" description="P-type ATPase A" evidence="10">
    <location>
        <begin position="140"/>
        <end position="280"/>
    </location>
</feature>
<dbReference type="SUPFAM" id="SSF81653">
    <property type="entry name" value="Calcium ATPase, transduction domain A"/>
    <property type="match status" value="1"/>
</dbReference>
<dbReference type="EMBL" id="JARBJD010000325">
    <property type="protein sequence ID" value="KAK2943837.1"/>
    <property type="molecule type" value="Genomic_DNA"/>
</dbReference>
<dbReference type="Gene3D" id="3.40.1110.10">
    <property type="entry name" value="Calcium-transporting ATPase, cytoplasmic domain N"/>
    <property type="match status" value="3"/>
</dbReference>
<dbReference type="InterPro" id="IPR023298">
    <property type="entry name" value="ATPase_P-typ_TM_dom_sf"/>
</dbReference>
<keyword evidence="6 9" id="KW-1133">Transmembrane helix</keyword>
<keyword evidence="13" id="KW-1185">Reference proteome</keyword>
<dbReference type="InterPro" id="IPR004014">
    <property type="entry name" value="ATPase_P-typ_cation-transptr_N"/>
</dbReference>
<dbReference type="PRINTS" id="PR00119">
    <property type="entry name" value="CATATPASE"/>
</dbReference>
<keyword evidence="4" id="KW-0067">ATP-binding</keyword>
<dbReference type="Proteomes" id="UP001281761">
    <property type="component" value="Unassembled WGS sequence"/>
</dbReference>
<comment type="subcellular location">
    <subcellularLocation>
        <location evidence="1">Membrane</location>
        <topology evidence="1">Multi-pass membrane protein</topology>
    </subcellularLocation>
</comment>
<dbReference type="InterPro" id="IPR036412">
    <property type="entry name" value="HAD-like_sf"/>
</dbReference>
<evidence type="ECO:0000256" key="5">
    <source>
        <dbReference type="ARBA" id="ARBA00022967"/>
    </source>
</evidence>
<accession>A0ABQ9WWG8</accession>
<dbReference type="InterPro" id="IPR023214">
    <property type="entry name" value="HAD_sf"/>
</dbReference>
<dbReference type="SFLD" id="SFLDF00027">
    <property type="entry name" value="p-type_atpase"/>
    <property type="match status" value="1"/>
</dbReference>
<evidence type="ECO:0000256" key="9">
    <source>
        <dbReference type="SAM" id="Phobius"/>
    </source>
</evidence>
<dbReference type="Pfam" id="PF00702">
    <property type="entry name" value="Hydrolase"/>
    <property type="match status" value="1"/>
</dbReference>
<evidence type="ECO:0000256" key="1">
    <source>
        <dbReference type="ARBA" id="ARBA00004141"/>
    </source>
</evidence>
<dbReference type="InterPro" id="IPR008250">
    <property type="entry name" value="ATPase_P-typ_transduc_dom_A_sf"/>
</dbReference>
<feature type="compositionally biased region" description="Low complexity" evidence="8">
    <location>
        <begin position="211"/>
        <end position="226"/>
    </location>
</feature>
<dbReference type="InterPro" id="IPR044492">
    <property type="entry name" value="P_typ_ATPase_HD_dom"/>
</dbReference>
<feature type="compositionally biased region" description="Basic and acidic residues" evidence="8">
    <location>
        <begin position="420"/>
        <end position="434"/>
    </location>
</feature>
<feature type="domain" description="Cation-transporting P-type ATPase N-terminal" evidence="11">
    <location>
        <begin position="19"/>
        <end position="66"/>
    </location>
</feature>
<evidence type="ECO:0000259" key="11">
    <source>
        <dbReference type="Pfam" id="PF00690"/>
    </source>
</evidence>
<dbReference type="PANTHER" id="PTHR42861">
    <property type="entry name" value="CALCIUM-TRANSPORTING ATPASE"/>
    <property type="match status" value="1"/>
</dbReference>
<dbReference type="NCBIfam" id="TIGR01494">
    <property type="entry name" value="ATPase_P-type"/>
    <property type="match status" value="1"/>
</dbReference>
<name>A0ABQ9WWG8_9EUKA</name>
<dbReference type="InterPro" id="IPR018303">
    <property type="entry name" value="ATPase_P-typ_P_site"/>
</dbReference>
<dbReference type="SFLD" id="SFLDS00003">
    <property type="entry name" value="Haloacid_Dehalogenase"/>
    <property type="match status" value="1"/>
</dbReference>
<dbReference type="SFLD" id="SFLDG00002">
    <property type="entry name" value="C1.7:_P-type_atpase_like"/>
    <property type="match status" value="1"/>
</dbReference>
<evidence type="ECO:0000313" key="13">
    <source>
        <dbReference type="Proteomes" id="UP001281761"/>
    </source>
</evidence>
<feature type="transmembrane region" description="Helical" evidence="9">
    <location>
        <begin position="56"/>
        <end position="79"/>
    </location>
</feature>
<comment type="caution">
    <text evidence="12">The sequence shown here is derived from an EMBL/GenBank/DDBJ whole genome shotgun (WGS) entry which is preliminary data.</text>
</comment>
<organism evidence="12 13">
    <name type="scientific">Blattamonas nauphoetae</name>
    <dbReference type="NCBI Taxonomy" id="2049346"/>
    <lineage>
        <taxon>Eukaryota</taxon>
        <taxon>Metamonada</taxon>
        <taxon>Preaxostyla</taxon>
        <taxon>Oxymonadida</taxon>
        <taxon>Blattamonas</taxon>
    </lineage>
</organism>
<feature type="region of interest" description="Disordered" evidence="8">
    <location>
        <begin position="420"/>
        <end position="444"/>
    </location>
</feature>
<feature type="region of interest" description="Disordered" evidence="8">
    <location>
        <begin position="536"/>
        <end position="555"/>
    </location>
</feature>
<keyword evidence="7 9" id="KW-0472">Membrane</keyword>
<feature type="transmembrane region" description="Helical" evidence="9">
    <location>
        <begin position="331"/>
        <end position="350"/>
    </location>
</feature>
<keyword evidence="2 9" id="KW-0812">Transmembrane</keyword>
<evidence type="ECO:0000256" key="6">
    <source>
        <dbReference type="ARBA" id="ARBA00022989"/>
    </source>
</evidence>
<dbReference type="InterPro" id="IPR001757">
    <property type="entry name" value="P_typ_ATPase"/>
</dbReference>
<feature type="region of interest" description="Disordered" evidence="8">
    <location>
        <begin position="210"/>
        <end position="245"/>
    </location>
</feature>
<feature type="transmembrane region" description="Helical" evidence="9">
    <location>
        <begin position="296"/>
        <end position="319"/>
    </location>
</feature>
<dbReference type="PROSITE" id="PS00154">
    <property type="entry name" value="ATPASE_E1_E2"/>
    <property type="match status" value="1"/>
</dbReference>
<dbReference type="SUPFAM" id="SSF56784">
    <property type="entry name" value="HAD-like"/>
    <property type="match status" value="1"/>
</dbReference>
<evidence type="ECO:0000313" key="12">
    <source>
        <dbReference type="EMBL" id="KAK2943837.1"/>
    </source>
</evidence>
<feature type="compositionally biased region" description="Polar residues" evidence="8">
    <location>
        <begin position="536"/>
        <end position="545"/>
    </location>
</feature>
<protein>
    <submittedName>
        <fullName evidence="12">Ion-transporting P-type ATPase</fullName>
    </submittedName>
</protein>
<dbReference type="Gene3D" id="2.70.150.10">
    <property type="entry name" value="Calcium-transporting ATPase, cytoplasmic transduction domain A"/>
    <property type="match status" value="1"/>
</dbReference>
<evidence type="ECO:0000259" key="10">
    <source>
        <dbReference type="Pfam" id="PF00122"/>
    </source>
</evidence>
<dbReference type="InterPro" id="IPR023299">
    <property type="entry name" value="ATPase_P-typ_cyto_dom_N"/>
</dbReference>
<evidence type="ECO:0000256" key="3">
    <source>
        <dbReference type="ARBA" id="ARBA00022741"/>
    </source>
</evidence>
<keyword evidence="3" id="KW-0547">Nucleotide-binding</keyword>